<dbReference type="EMBL" id="CP006841">
    <property type="protein sequence ID" value="ALA68346.1"/>
    <property type="molecule type" value="Genomic_DNA"/>
</dbReference>
<dbReference type="PATRIC" id="fig|1408189.4.peg.77"/>
<dbReference type="Proteomes" id="UP000058446">
    <property type="component" value="Chromosome"/>
</dbReference>
<evidence type="ECO:0000313" key="6">
    <source>
        <dbReference type="Proteomes" id="UP000058446"/>
    </source>
</evidence>
<keyword evidence="2" id="KW-0680">Restriction system</keyword>
<dbReference type="SUPFAM" id="SSF116734">
    <property type="entry name" value="DNA methylase specificity domain"/>
    <property type="match status" value="2"/>
</dbReference>
<sequence length="257" mass="27887">MLSALQIPLPPLSQQDAIAEVLGALDDKIAANQRVLQLANELIQNKVLKASLGSVFVPLREVTTSIVRGVAPKYSEEGCYVVNQKCIRDQSVSLTGARQLSNFPRNESKILKISDVLVNSTGMGTLGRAARWTNPLEHCTADSHVSIVRFSADKVDPDFAGALLVSREPMIEDLAEGSTGQTELRRDLLGSLELPLPDIEIQRKVGDLIRTLDESNNALTQENQVLARTRDELLPLLMNGKISVAEANEAVEGVVGK</sequence>
<accession>A0A0K2H3S0</accession>
<name>A0A0K2H3S0_9CORY</name>
<dbReference type="GO" id="GO:0003677">
    <property type="term" value="F:DNA binding"/>
    <property type="evidence" value="ECO:0007669"/>
    <property type="project" value="UniProtKB-KW"/>
</dbReference>
<gene>
    <name evidence="5" type="ORF">CLAC_00375</name>
</gene>
<dbReference type="PANTHER" id="PTHR30408">
    <property type="entry name" value="TYPE-1 RESTRICTION ENZYME ECOKI SPECIFICITY PROTEIN"/>
    <property type="match status" value="1"/>
</dbReference>
<dbReference type="Gene3D" id="3.90.220.20">
    <property type="entry name" value="DNA methylase specificity domains"/>
    <property type="match status" value="2"/>
</dbReference>
<keyword evidence="6" id="KW-1185">Reference proteome</keyword>
<dbReference type="PANTHER" id="PTHR30408:SF12">
    <property type="entry name" value="TYPE I RESTRICTION ENZYME MJAVIII SPECIFICITY SUBUNIT"/>
    <property type="match status" value="1"/>
</dbReference>
<dbReference type="InterPro" id="IPR044946">
    <property type="entry name" value="Restrct_endonuc_typeI_TRD_sf"/>
</dbReference>
<dbReference type="REBASE" id="124515">
    <property type="entry name" value="S.Cla25ORF370P"/>
</dbReference>
<proteinExistence type="inferred from homology"/>
<dbReference type="Pfam" id="PF01420">
    <property type="entry name" value="Methylase_S"/>
    <property type="match status" value="1"/>
</dbReference>
<dbReference type="InterPro" id="IPR000055">
    <property type="entry name" value="Restrct_endonuc_typeI_TRD"/>
</dbReference>
<comment type="similarity">
    <text evidence="1">Belongs to the type-I restriction system S methylase family.</text>
</comment>
<dbReference type="STRING" id="1408189.CLAC_00375"/>
<evidence type="ECO:0000256" key="2">
    <source>
        <dbReference type="ARBA" id="ARBA00022747"/>
    </source>
</evidence>
<dbReference type="KEGG" id="clw:CLAC_00375"/>
<evidence type="ECO:0000256" key="3">
    <source>
        <dbReference type="ARBA" id="ARBA00023125"/>
    </source>
</evidence>
<dbReference type="InterPro" id="IPR052021">
    <property type="entry name" value="Type-I_RS_S_subunit"/>
</dbReference>
<feature type="domain" description="Type I restriction modification DNA specificity" evidence="4">
    <location>
        <begin position="102"/>
        <end position="223"/>
    </location>
</feature>
<evidence type="ECO:0000256" key="1">
    <source>
        <dbReference type="ARBA" id="ARBA00010923"/>
    </source>
</evidence>
<dbReference type="AlphaFoldDB" id="A0A0K2H3S0"/>
<dbReference type="GO" id="GO:0009307">
    <property type="term" value="P:DNA restriction-modification system"/>
    <property type="evidence" value="ECO:0007669"/>
    <property type="project" value="UniProtKB-KW"/>
</dbReference>
<organism evidence="5 6">
    <name type="scientific">Corynebacterium lactis RW2-5</name>
    <dbReference type="NCBI Taxonomy" id="1408189"/>
    <lineage>
        <taxon>Bacteria</taxon>
        <taxon>Bacillati</taxon>
        <taxon>Actinomycetota</taxon>
        <taxon>Actinomycetes</taxon>
        <taxon>Mycobacteriales</taxon>
        <taxon>Corynebacteriaceae</taxon>
        <taxon>Corynebacterium</taxon>
    </lineage>
</organism>
<keyword evidence="3" id="KW-0238">DNA-binding</keyword>
<evidence type="ECO:0000259" key="4">
    <source>
        <dbReference type="Pfam" id="PF01420"/>
    </source>
</evidence>
<reference evidence="5 6" key="1">
    <citation type="submission" date="2013-10" db="EMBL/GenBank/DDBJ databases">
        <title>Complete genome sequence of Corynebacterium lactis DSM 45799(T), isolated from raw cow milk.</title>
        <authorList>
            <person name="Ruckert C."/>
            <person name="Albersmeier A."/>
            <person name="Lipski A."/>
            <person name="Kalinowski J."/>
        </authorList>
    </citation>
    <scope>NUCLEOTIDE SEQUENCE [LARGE SCALE GENOMIC DNA]</scope>
    <source>
        <strain evidence="5 6">RW2-5</strain>
    </source>
</reference>
<evidence type="ECO:0000313" key="5">
    <source>
        <dbReference type="EMBL" id="ALA68346.1"/>
    </source>
</evidence>
<protein>
    <recommendedName>
        <fullName evidence="4">Type I restriction modification DNA specificity domain-containing protein</fullName>
    </recommendedName>
</protein>